<comment type="caution">
    <text evidence="5">The sequence shown here is derived from an EMBL/GenBank/DDBJ whole genome shotgun (WGS) entry which is preliminary data.</text>
</comment>
<dbReference type="Pfam" id="PF00023">
    <property type="entry name" value="Ank"/>
    <property type="match status" value="1"/>
</dbReference>
<feature type="repeat" description="ANK" evidence="3">
    <location>
        <begin position="428"/>
        <end position="450"/>
    </location>
</feature>
<proteinExistence type="predicted"/>
<protein>
    <submittedName>
        <fullName evidence="5">Uncharacterized protein</fullName>
    </submittedName>
</protein>
<dbReference type="PROSITE" id="PS50297">
    <property type="entry name" value="ANK_REP_REGION"/>
    <property type="match status" value="3"/>
</dbReference>
<sequence length="824" mass="93617">MRLWPESQQLLHLGAFPMAVESEGEWRCIDGLRIRLGLCDRQATTIFNLLCRDQMSDTLLKLTSKVRFDYRVHLAATVPWLLTGIVSKKDTHFKLPLHDLFASDIYDLLLTAPENYHRRLLSSIDDYLELSQQVLFLKEQYLQSDEDNLLMEMNGIVDRLKENAWSALLKLAPNHFYDGSQTRDSISNEILKRIHTDQQLTLFLESAFIPEKPELTDYTGNVSHWCKKLYCGDFCALAALVVYCLPVFDKRPLMMCLLSHTWQALYRDTLCRHLEQLKIKSEFVTVWSEPIVKRLTEFNASYDDVVEKYLSNREGWQTLPLNRKQDLLQHCISGGVSFSTIQALRNSGADEVHLSSLDWRAWVNSRDWPELIHLLSHQVNFNEVIHNFLPILKSDNQLLHIAAYFGRADVVEALLKTPGIEVNNANKNGHTPLHVACCLGEEKVVKVLLNYKGQNPEANIGLTEEHSETKNTPLHEACIVGHDGVVKVLLDYKGQNPKADIGLTKEHSETKNTSLHAACRLGKEKVVKELLDYKGQDPEADIGLTKEHSETKNTPLYEACVVGHDGVVKVLLGYKVQYPKANIGLFREHSESKTTPLHEACIAGHDGVVKVLLDYKGQNSEANIWLTKEHSETKNTPLHAACRLGKEKVVKVLLDYKGQEPEADIGLSKEHSETKNTPLHEACIDGHYGVVKVLLDYKRQYSKEDIGLTKEHPRSKNTPLYDACIASHDGVVKILLDYKGQYPEADIGLTSKHSTYKDTPLHGAYIIGHDGQLLSKTDRQKLYDFFNKEPSSTRSNSRTPEAHYCKKPSNAYRRFATEPRSRRS</sequence>
<dbReference type="Proteomes" id="UP000273022">
    <property type="component" value="Unassembled WGS sequence"/>
</dbReference>
<dbReference type="SUPFAM" id="SSF48403">
    <property type="entry name" value="Ankyrin repeat"/>
    <property type="match status" value="2"/>
</dbReference>
<name>A0A3A6TLU7_9GAMM</name>
<feature type="compositionally biased region" description="Polar residues" evidence="4">
    <location>
        <begin position="789"/>
        <end position="799"/>
    </location>
</feature>
<accession>A0A3A6TLU7</accession>
<reference evidence="5 6" key="1">
    <citation type="submission" date="2018-09" db="EMBL/GenBank/DDBJ databases">
        <title>Phylogeny of the Shewanellaceae, and recommendation for two new genera, Pseudoshewanella and Parashewanella.</title>
        <authorList>
            <person name="Wang G."/>
        </authorList>
    </citation>
    <scope>NUCLEOTIDE SEQUENCE [LARGE SCALE GENOMIC DNA]</scope>
    <source>
        <strain evidence="5 6">KCTC 22492</strain>
    </source>
</reference>
<keyword evidence="6" id="KW-1185">Reference proteome</keyword>
<evidence type="ECO:0000256" key="4">
    <source>
        <dbReference type="SAM" id="MobiDB-lite"/>
    </source>
</evidence>
<evidence type="ECO:0000256" key="2">
    <source>
        <dbReference type="ARBA" id="ARBA00023043"/>
    </source>
</evidence>
<evidence type="ECO:0000313" key="6">
    <source>
        <dbReference type="Proteomes" id="UP000273022"/>
    </source>
</evidence>
<dbReference type="SMART" id="SM00248">
    <property type="entry name" value="ANK"/>
    <property type="match status" value="9"/>
</dbReference>
<dbReference type="InterPro" id="IPR036770">
    <property type="entry name" value="Ankyrin_rpt-contain_sf"/>
</dbReference>
<dbReference type="EMBL" id="QYYH01000224">
    <property type="protein sequence ID" value="RJY02243.1"/>
    <property type="molecule type" value="Genomic_DNA"/>
</dbReference>
<dbReference type="Pfam" id="PF12796">
    <property type="entry name" value="Ank_2"/>
    <property type="match status" value="3"/>
</dbReference>
<feature type="compositionally biased region" description="Basic and acidic residues" evidence="4">
    <location>
        <begin position="815"/>
        <end position="824"/>
    </location>
</feature>
<feature type="repeat" description="ANK" evidence="3">
    <location>
        <begin position="674"/>
        <end position="706"/>
    </location>
</feature>
<feature type="region of interest" description="Disordered" evidence="4">
    <location>
        <begin position="788"/>
        <end position="824"/>
    </location>
</feature>
<dbReference type="InterPro" id="IPR002110">
    <property type="entry name" value="Ankyrin_rpt"/>
</dbReference>
<dbReference type="PANTHER" id="PTHR24173">
    <property type="entry name" value="ANKYRIN REPEAT CONTAINING"/>
    <property type="match status" value="1"/>
</dbReference>
<evidence type="ECO:0000256" key="1">
    <source>
        <dbReference type="ARBA" id="ARBA00022737"/>
    </source>
</evidence>
<dbReference type="PANTHER" id="PTHR24173:SF83">
    <property type="entry name" value="SOCS BOX DOMAIN-CONTAINING PROTEIN"/>
    <property type="match status" value="1"/>
</dbReference>
<evidence type="ECO:0000256" key="3">
    <source>
        <dbReference type="PROSITE-ProRule" id="PRU00023"/>
    </source>
</evidence>
<evidence type="ECO:0000313" key="5">
    <source>
        <dbReference type="EMBL" id="RJY02243.1"/>
    </source>
</evidence>
<keyword evidence="2 3" id="KW-0040">ANK repeat</keyword>
<dbReference type="AlphaFoldDB" id="A0A3A6TLU7"/>
<keyword evidence="1" id="KW-0677">Repeat</keyword>
<feature type="repeat" description="ANK" evidence="3">
    <location>
        <begin position="633"/>
        <end position="655"/>
    </location>
</feature>
<gene>
    <name evidence="5" type="ORF">D5R81_19415</name>
</gene>
<organism evidence="5 6">
    <name type="scientific">Parashewanella spongiae</name>
    <dbReference type="NCBI Taxonomy" id="342950"/>
    <lineage>
        <taxon>Bacteria</taxon>
        <taxon>Pseudomonadati</taxon>
        <taxon>Pseudomonadota</taxon>
        <taxon>Gammaproteobacteria</taxon>
        <taxon>Alteromonadales</taxon>
        <taxon>Shewanellaceae</taxon>
        <taxon>Parashewanella</taxon>
    </lineage>
</organism>
<dbReference type="Gene3D" id="1.25.40.20">
    <property type="entry name" value="Ankyrin repeat-containing domain"/>
    <property type="match status" value="4"/>
</dbReference>
<dbReference type="PROSITE" id="PS50088">
    <property type="entry name" value="ANK_REPEAT"/>
    <property type="match status" value="3"/>
</dbReference>